<evidence type="ECO:0000256" key="1">
    <source>
        <dbReference type="SAM" id="MobiDB-lite"/>
    </source>
</evidence>
<sequence>MTSRRFSQISQEDNSSSEEETPVIKTVGNAELATNFTSKKTRNVEDTPGEEKNTSEPQTWEKKTLLERRNQLYTQISLLEQDVERLHKQASNPDAEKQEHQMLKELVGLFFETPKAEDRQPTKDSGHSIYIPSAAPNINRPVCVSFSGLRILTYQSTDASDIQCIYKFEGFSEFFPSLNFQMNIKVRTADYAVLEMFIMVASFARNELQDVIEKTVNARDVVAALRAVSMFGYYSAIRSNDWVHFINKFDGIARVDLTSTSELHIQNRLYKISLQYNICFDEFGFAKTAYNILFRPKQVPQKSEESISLLTKNIKHRFHELISLFGFRKGSETLLEVLFKPANK</sequence>
<proteinExistence type="predicted"/>
<evidence type="ECO:0000313" key="2">
    <source>
        <dbReference type="EMBL" id="WBW74007.1"/>
    </source>
</evidence>
<feature type="compositionally biased region" description="Basic and acidic residues" evidence="1">
    <location>
        <begin position="42"/>
        <end position="63"/>
    </location>
</feature>
<evidence type="ECO:0000313" key="3">
    <source>
        <dbReference type="Proteomes" id="UP001212411"/>
    </source>
</evidence>
<dbReference type="GeneID" id="80876212"/>
<name>A0AAE9WF12_9SCHI</name>
<accession>A0AAE9WF12</accession>
<dbReference type="KEGG" id="som:SOMG_02732"/>
<gene>
    <name evidence="2" type="primary">fta2</name>
    <name evidence="2" type="ORF">SOMG_02732</name>
</gene>
<dbReference type="EMBL" id="CP115612">
    <property type="protein sequence ID" value="WBW74007.1"/>
    <property type="molecule type" value="Genomic_DNA"/>
</dbReference>
<protein>
    <submittedName>
        <fullName evidence="2">CENP-P-like protein Fta2</fullName>
    </submittedName>
</protein>
<feature type="region of interest" description="Disordered" evidence="1">
    <location>
        <begin position="1"/>
        <end position="63"/>
    </location>
</feature>
<dbReference type="Proteomes" id="UP001212411">
    <property type="component" value="Chromosome 2"/>
</dbReference>
<dbReference type="RefSeq" id="XP_056038250.1">
    <property type="nucleotide sequence ID" value="XM_056181523.1"/>
</dbReference>
<reference evidence="2 3" key="1">
    <citation type="journal article" date="2023" name="G3 (Bethesda)">
        <title>A high-quality reference genome for the fission yeast Schizosaccharomyces osmophilus.</title>
        <authorList>
            <person name="Jia G.S."/>
            <person name="Zhang W.C."/>
            <person name="Liang Y."/>
            <person name="Liu X.H."/>
            <person name="Rhind N."/>
            <person name="Pidoux A."/>
            <person name="Brysch-Herzberg M."/>
            <person name="Du L.L."/>
        </authorList>
    </citation>
    <scope>NUCLEOTIDE SEQUENCE [LARGE SCALE GENOMIC DNA]</scope>
    <source>
        <strain evidence="2 3">CBS 15793</strain>
    </source>
</reference>
<dbReference type="AlphaFoldDB" id="A0AAE9WF12"/>
<feature type="compositionally biased region" description="Polar residues" evidence="1">
    <location>
        <begin position="1"/>
        <end position="14"/>
    </location>
</feature>
<keyword evidence="3" id="KW-1185">Reference proteome</keyword>
<organism evidence="2 3">
    <name type="scientific">Schizosaccharomyces osmophilus</name>
    <dbReference type="NCBI Taxonomy" id="2545709"/>
    <lineage>
        <taxon>Eukaryota</taxon>
        <taxon>Fungi</taxon>
        <taxon>Dikarya</taxon>
        <taxon>Ascomycota</taxon>
        <taxon>Taphrinomycotina</taxon>
        <taxon>Schizosaccharomycetes</taxon>
        <taxon>Schizosaccharomycetales</taxon>
        <taxon>Schizosaccharomycetaceae</taxon>
        <taxon>Schizosaccharomyces</taxon>
    </lineage>
</organism>